<keyword evidence="2 3" id="KW-0560">Oxidoreductase</keyword>
<dbReference type="SUPFAM" id="SSF51735">
    <property type="entry name" value="NAD(P)-binding Rossmann-fold domains"/>
    <property type="match status" value="1"/>
</dbReference>
<dbReference type="InterPro" id="IPR002347">
    <property type="entry name" value="SDR_fam"/>
</dbReference>
<dbReference type="InterPro" id="IPR036291">
    <property type="entry name" value="NAD(P)-bd_dom_sf"/>
</dbReference>
<evidence type="ECO:0000256" key="1">
    <source>
        <dbReference type="ARBA" id="ARBA00006484"/>
    </source>
</evidence>
<accession>A0A840IAM2</accession>
<comment type="similarity">
    <text evidence="1">Belongs to the short-chain dehydrogenases/reductases (SDR) family.</text>
</comment>
<dbReference type="Gene3D" id="3.40.50.720">
    <property type="entry name" value="NAD(P)-binding Rossmann-like Domain"/>
    <property type="match status" value="1"/>
</dbReference>
<organism evidence="3 4">
    <name type="scientific">Conexibacter arvalis</name>
    <dbReference type="NCBI Taxonomy" id="912552"/>
    <lineage>
        <taxon>Bacteria</taxon>
        <taxon>Bacillati</taxon>
        <taxon>Actinomycetota</taxon>
        <taxon>Thermoleophilia</taxon>
        <taxon>Solirubrobacterales</taxon>
        <taxon>Conexibacteraceae</taxon>
        <taxon>Conexibacter</taxon>
    </lineage>
</organism>
<dbReference type="Pfam" id="PF13561">
    <property type="entry name" value="adh_short_C2"/>
    <property type="match status" value="1"/>
</dbReference>
<dbReference type="EMBL" id="JACHNU010000001">
    <property type="protein sequence ID" value="MBB4661405.1"/>
    <property type="molecule type" value="Genomic_DNA"/>
</dbReference>
<gene>
    <name evidence="3" type="ORF">BDZ31_000978</name>
</gene>
<dbReference type="PANTHER" id="PTHR42879">
    <property type="entry name" value="3-OXOACYL-(ACYL-CARRIER-PROTEIN) REDUCTASE"/>
    <property type="match status" value="1"/>
</dbReference>
<proteinExistence type="inferred from homology"/>
<evidence type="ECO:0000256" key="2">
    <source>
        <dbReference type="ARBA" id="ARBA00023002"/>
    </source>
</evidence>
<dbReference type="AlphaFoldDB" id="A0A840IAM2"/>
<sequence>MDLGLEGRVALIGGGSEGLGFGVAEVLAHEGVRLAIYGLDDARLREAQAELSAIAVEEVLALPCDVRVAADCERVVRETVARFGQLDFLLTNMKGSYGTPFPDDDAIWADAWEMWAMGPVRLMRSAVPEMRRNGGGSIVNLTSCGVHQTIHETRFSEIPRLALTGYAKYQATELAPANVRVNNILPGWVMTPRAEQRFRAEAQERGVSPEEIEREEAALVPMGRFATTAEIGKAVAFLFSDAASYITGTNLRVDGGWCENPVV</sequence>
<dbReference type="GO" id="GO:0004316">
    <property type="term" value="F:3-oxoacyl-[acyl-carrier-protein] reductase (NADPH) activity"/>
    <property type="evidence" value="ECO:0007669"/>
    <property type="project" value="UniProtKB-EC"/>
</dbReference>
<dbReference type="PRINTS" id="PR00081">
    <property type="entry name" value="GDHRDH"/>
</dbReference>
<comment type="caution">
    <text evidence="3">The sequence shown here is derived from an EMBL/GenBank/DDBJ whole genome shotgun (WGS) entry which is preliminary data.</text>
</comment>
<dbReference type="FunFam" id="3.40.50.720:FF:000084">
    <property type="entry name" value="Short-chain dehydrogenase reductase"/>
    <property type="match status" value="1"/>
</dbReference>
<dbReference type="PANTHER" id="PTHR42879:SF6">
    <property type="entry name" value="NADPH-DEPENDENT REDUCTASE BACG"/>
    <property type="match status" value="1"/>
</dbReference>
<reference evidence="3 4" key="1">
    <citation type="submission" date="2020-08" db="EMBL/GenBank/DDBJ databases">
        <title>Genomic Encyclopedia of Archaeal and Bacterial Type Strains, Phase II (KMG-II): from individual species to whole genera.</title>
        <authorList>
            <person name="Goeker M."/>
        </authorList>
    </citation>
    <scope>NUCLEOTIDE SEQUENCE [LARGE SCALE GENOMIC DNA]</scope>
    <source>
        <strain evidence="3 4">DSM 23288</strain>
    </source>
</reference>
<name>A0A840IAM2_9ACTN</name>
<protein>
    <submittedName>
        <fullName evidence="3">3-oxoacyl-[acyl-carrier protein] reductase</fullName>
        <ecNumber evidence="3">1.1.1.100</ecNumber>
    </submittedName>
</protein>
<dbReference type="Proteomes" id="UP000585272">
    <property type="component" value="Unassembled WGS sequence"/>
</dbReference>
<evidence type="ECO:0000313" key="3">
    <source>
        <dbReference type="EMBL" id="MBB4661405.1"/>
    </source>
</evidence>
<dbReference type="InterPro" id="IPR050259">
    <property type="entry name" value="SDR"/>
</dbReference>
<evidence type="ECO:0000313" key="4">
    <source>
        <dbReference type="Proteomes" id="UP000585272"/>
    </source>
</evidence>
<dbReference type="RefSeq" id="WP_183339543.1">
    <property type="nucleotide sequence ID" value="NZ_JACHNU010000001.1"/>
</dbReference>
<dbReference type="EC" id="1.1.1.100" evidence="3"/>
<keyword evidence="4" id="KW-1185">Reference proteome</keyword>